<feature type="domain" description="C2H2-type" evidence="8">
    <location>
        <begin position="151"/>
        <end position="178"/>
    </location>
</feature>
<dbReference type="FunFam" id="3.30.160.60:FF:002343">
    <property type="entry name" value="Zinc finger protein 33A"/>
    <property type="match status" value="1"/>
</dbReference>
<feature type="domain" description="C2H2-type" evidence="8">
    <location>
        <begin position="123"/>
        <end position="150"/>
    </location>
</feature>
<comment type="subcellular location">
    <subcellularLocation>
        <location evidence="1">Nucleus</location>
    </subcellularLocation>
</comment>
<evidence type="ECO:0000256" key="5">
    <source>
        <dbReference type="ARBA" id="ARBA00022833"/>
    </source>
</evidence>
<dbReference type="GO" id="GO:0009913">
    <property type="term" value="P:epidermal cell differentiation"/>
    <property type="evidence" value="ECO:0007669"/>
    <property type="project" value="TreeGrafter"/>
</dbReference>
<dbReference type="GO" id="GO:0000978">
    <property type="term" value="F:RNA polymerase II cis-regulatory region sequence-specific DNA binding"/>
    <property type="evidence" value="ECO:0007669"/>
    <property type="project" value="TreeGrafter"/>
</dbReference>
<dbReference type="GeneID" id="110233612"/>
<dbReference type="FunFam" id="3.30.160.60:FF:000358">
    <property type="entry name" value="zinc finger protein 24"/>
    <property type="match status" value="1"/>
</dbReference>
<evidence type="ECO:0000256" key="6">
    <source>
        <dbReference type="ARBA" id="ARBA00023242"/>
    </source>
</evidence>
<evidence type="ECO:0000256" key="3">
    <source>
        <dbReference type="ARBA" id="ARBA00022737"/>
    </source>
</evidence>
<dbReference type="SUPFAM" id="SSF57667">
    <property type="entry name" value="beta-beta-alpha zinc fingers"/>
    <property type="match status" value="3"/>
</dbReference>
<keyword evidence="2" id="KW-0479">Metal-binding</keyword>
<reference evidence="9" key="1">
    <citation type="submission" date="2022-11" db="UniProtKB">
        <authorList>
            <consortium name="EnsemblMetazoa"/>
        </authorList>
    </citation>
    <scope>IDENTIFICATION</scope>
</reference>
<dbReference type="FunFam" id="3.30.160.60:FF:000303">
    <property type="entry name" value="Zinc finger protein 41"/>
    <property type="match status" value="1"/>
</dbReference>
<accession>A0A913WV32</accession>
<feature type="domain" description="C2H2-type" evidence="8">
    <location>
        <begin position="67"/>
        <end position="94"/>
    </location>
</feature>
<dbReference type="PANTHER" id="PTHR10032:SF272">
    <property type="entry name" value="OVO-LIKE ZINC FINGER 1A-RELATED"/>
    <property type="match status" value="1"/>
</dbReference>
<dbReference type="PROSITE" id="PS50157">
    <property type="entry name" value="ZINC_FINGER_C2H2_2"/>
    <property type="match status" value="5"/>
</dbReference>
<dbReference type="OMA" id="THCEMIE"/>
<evidence type="ECO:0000256" key="7">
    <source>
        <dbReference type="PROSITE-ProRule" id="PRU00042"/>
    </source>
</evidence>
<name>A0A913WV32_EXADI</name>
<keyword evidence="10" id="KW-1185">Reference proteome</keyword>
<keyword evidence="4 7" id="KW-0863">Zinc-finger</keyword>
<feature type="domain" description="C2H2-type" evidence="8">
    <location>
        <begin position="95"/>
        <end position="122"/>
    </location>
</feature>
<evidence type="ECO:0000256" key="2">
    <source>
        <dbReference type="ARBA" id="ARBA00022723"/>
    </source>
</evidence>
<dbReference type="AlphaFoldDB" id="A0A913WV32"/>
<protein>
    <recommendedName>
        <fullName evidence="8">C2H2-type domain-containing protein</fullName>
    </recommendedName>
</protein>
<dbReference type="SMART" id="SM00355">
    <property type="entry name" value="ZnF_C2H2"/>
    <property type="match status" value="5"/>
</dbReference>
<dbReference type="GO" id="GO:0000981">
    <property type="term" value="F:DNA-binding transcription factor activity, RNA polymerase II-specific"/>
    <property type="evidence" value="ECO:0007669"/>
    <property type="project" value="TreeGrafter"/>
</dbReference>
<dbReference type="GO" id="GO:0005634">
    <property type="term" value="C:nucleus"/>
    <property type="evidence" value="ECO:0007669"/>
    <property type="project" value="UniProtKB-SubCell"/>
</dbReference>
<dbReference type="EnsemblMetazoa" id="XM_021038914.2">
    <property type="protein sequence ID" value="XP_020894573.1"/>
    <property type="gene ID" value="LOC110233612"/>
</dbReference>
<evidence type="ECO:0000259" key="8">
    <source>
        <dbReference type="PROSITE" id="PS50157"/>
    </source>
</evidence>
<dbReference type="InterPro" id="IPR013087">
    <property type="entry name" value="Znf_C2H2_type"/>
</dbReference>
<dbReference type="OrthoDB" id="6022072at2759"/>
<dbReference type="GO" id="GO:0008270">
    <property type="term" value="F:zinc ion binding"/>
    <property type="evidence" value="ECO:0007669"/>
    <property type="project" value="UniProtKB-KW"/>
</dbReference>
<dbReference type="RefSeq" id="XP_020894573.1">
    <property type="nucleotide sequence ID" value="XM_021038914.2"/>
</dbReference>
<dbReference type="PROSITE" id="PS00028">
    <property type="entry name" value="ZINC_FINGER_C2H2_1"/>
    <property type="match status" value="5"/>
</dbReference>
<evidence type="ECO:0000313" key="9">
    <source>
        <dbReference type="EnsemblMetazoa" id="XP_020894573.1"/>
    </source>
</evidence>
<dbReference type="KEGG" id="epa:110233612"/>
<proteinExistence type="predicted"/>
<sequence>MHRMNLPACLKGCTCEREAFNNCKGHLDYSPMQHKSIMSMTNLRQMMPPSKVLPDMLFFEDSRERGYDCRECERVFKSEELLQKHLRNHSENRPHKCPHCPKGFKQPSHLSQHLRTHSDERPFICTVCSKAFKQSCQLKQHMRLHTGEKPYKCPQCDRGFKQASQLNQHFRLHTGEKPYKCMVCYKAFTQASQLRSHKKTHEPKPQRKATTYNNKTASYKTKLLHPTQTLTSTMSCSTAPPTPRNMFYSSTRLGSSFSLKDIDLPTEDSIHVVQLPVTHLGLPYSS</sequence>
<dbReference type="InterPro" id="IPR036236">
    <property type="entry name" value="Znf_C2H2_sf"/>
</dbReference>
<dbReference type="Pfam" id="PF00096">
    <property type="entry name" value="zf-C2H2"/>
    <property type="match status" value="3"/>
</dbReference>
<evidence type="ECO:0000256" key="1">
    <source>
        <dbReference type="ARBA" id="ARBA00004123"/>
    </source>
</evidence>
<evidence type="ECO:0000313" key="10">
    <source>
        <dbReference type="Proteomes" id="UP000887567"/>
    </source>
</evidence>
<dbReference type="Pfam" id="PF13465">
    <property type="entry name" value="zf-H2C2_2"/>
    <property type="match status" value="1"/>
</dbReference>
<evidence type="ECO:0000256" key="4">
    <source>
        <dbReference type="ARBA" id="ARBA00022771"/>
    </source>
</evidence>
<feature type="domain" description="C2H2-type" evidence="8">
    <location>
        <begin position="179"/>
        <end position="206"/>
    </location>
</feature>
<dbReference type="InterPro" id="IPR027756">
    <property type="entry name" value="Ovo-like"/>
</dbReference>
<keyword evidence="3" id="KW-0677">Repeat</keyword>
<keyword evidence="6" id="KW-0539">Nucleus</keyword>
<dbReference type="PANTHER" id="PTHR10032">
    <property type="entry name" value="ZINC FINGER PROTEIN WITH KRAB AND SCAN DOMAINS"/>
    <property type="match status" value="1"/>
</dbReference>
<dbReference type="FunFam" id="3.30.160.60:FF:000202">
    <property type="entry name" value="Zinc finger protein 574"/>
    <property type="match status" value="1"/>
</dbReference>
<dbReference type="Gene3D" id="3.30.160.60">
    <property type="entry name" value="Classic Zinc Finger"/>
    <property type="match status" value="5"/>
</dbReference>
<keyword evidence="5" id="KW-0862">Zinc</keyword>
<dbReference type="Proteomes" id="UP000887567">
    <property type="component" value="Unplaced"/>
</dbReference>
<organism evidence="9 10">
    <name type="scientific">Exaiptasia diaphana</name>
    <name type="common">Tropical sea anemone</name>
    <name type="synonym">Aiptasia pulchella</name>
    <dbReference type="NCBI Taxonomy" id="2652724"/>
    <lineage>
        <taxon>Eukaryota</taxon>
        <taxon>Metazoa</taxon>
        <taxon>Cnidaria</taxon>
        <taxon>Anthozoa</taxon>
        <taxon>Hexacorallia</taxon>
        <taxon>Actiniaria</taxon>
        <taxon>Aiptasiidae</taxon>
        <taxon>Exaiptasia</taxon>
    </lineage>
</organism>